<name>A0A0D2CNN3_9EURO</name>
<feature type="repeat" description="TPR" evidence="8">
    <location>
        <begin position="933"/>
        <end position="966"/>
    </location>
</feature>
<dbReference type="Pfam" id="PF13432">
    <property type="entry name" value="TPR_16"/>
    <property type="match status" value="1"/>
</dbReference>
<dbReference type="EMBL" id="KN846959">
    <property type="protein sequence ID" value="KIW66831.1"/>
    <property type="molecule type" value="Genomic_DNA"/>
</dbReference>
<evidence type="ECO:0000313" key="12">
    <source>
        <dbReference type="Proteomes" id="UP000054266"/>
    </source>
</evidence>
<dbReference type="Gene3D" id="3.40.50.11380">
    <property type="match status" value="2"/>
</dbReference>
<feature type="compositionally biased region" description="Polar residues" evidence="9">
    <location>
        <begin position="448"/>
        <end position="462"/>
    </location>
</feature>
<evidence type="ECO:0000256" key="4">
    <source>
        <dbReference type="ARBA" id="ARBA00022676"/>
    </source>
</evidence>
<keyword evidence="5" id="KW-0808">Transferase</keyword>
<keyword evidence="12" id="KW-1185">Reference proteome</keyword>
<dbReference type="PANTHER" id="PTHR44998:SF1">
    <property type="entry name" value="UDP-N-ACETYLGLUCOSAMINE--PEPTIDE N-ACETYLGLUCOSAMINYLTRANSFERASE 110 KDA SUBUNIT"/>
    <property type="match status" value="1"/>
</dbReference>
<feature type="region of interest" description="Disordered" evidence="9">
    <location>
        <begin position="381"/>
        <end position="401"/>
    </location>
</feature>
<evidence type="ECO:0000256" key="3">
    <source>
        <dbReference type="ARBA" id="ARBA00011970"/>
    </source>
</evidence>
<proteinExistence type="inferred from homology"/>
<dbReference type="Proteomes" id="UP000054266">
    <property type="component" value="Unassembled WGS sequence"/>
</dbReference>
<feature type="domain" description="O-GlcNAc transferase C-terminal" evidence="10">
    <location>
        <begin position="1402"/>
        <end position="1611"/>
    </location>
</feature>
<evidence type="ECO:0000256" key="8">
    <source>
        <dbReference type="PROSITE-ProRule" id="PRU00339"/>
    </source>
</evidence>
<accession>A0A0D2CNN3</accession>
<dbReference type="Gene3D" id="1.25.40.10">
    <property type="entry name" value="Tetratricopeptide repeat domain"/>
    <property type="match status" value="3"/>
</dbReference>
<comment type="pathway">
    <text evidence="1">Protein modification; protein glycosylation.</text>
</comment>
<evidence type="ECO:0000259" key="10">
    <source>
        <dbReference type="Pfam" id="PF13844"/>
    </source>
</evidence>
<keyword evidence="6" id="KW-0677">Repeat</keyword>
<comment type="similarity">
    <text evidence="2">Belongs to the glycosyltransferase 41 family. O-GlcNAc transferase subfamily.</text>
</comment>
<dbReference type="PROSITE" id="PS50005">
    <property type="entry name" value="TPR"/>
    <property type="match status" value="3"/>
</dbReference>
<evidence type="ECO:0000256" key="1">
    <source>
        <dbReference type="ARBA" id="ARBA00004922"/>
    </source>
</evidence>
<reference evidence="11 12" key="1">
    <citation type="submission" date="2015-01" db="EMBL/GenBank/DDBJ databases">
        <title>The Genome Sequence of Capronia semiimmersa CBS27337.</title>
        <authorList>
            <consortium name="The Broad Institute Genomics Platform"/>
            <person name="Cuomo C."/>
            <person name="de Hoog S."/>
            <person name="Gorbushina A."/>
            <person name="Stielow B."/>
            <person name="Teixiera M."/>
            <person name="Abouelleil A."/>
            <person name="Chapman S.B."/>
            <person name="Priest M."/>
            <person name="Young S.K."/>
            <person name="Wortman J."/>
            <person name="Nusbaum C."/>
            <person name="Birren B."/>
        </authorList>
    </citation>
    <scope>NUCLEOTIDE SEQUENCE [LARGE SCALE GENOMIC DNA]</scope>
    <source>
        <strain evidence="11 12">CBS 27337</strain>
    </source>
</reference>
<dbReference type="PANTHER" id="PTHR44998">
    <property type="match status" value="1"/>
</dbReference>
<dbReference type="EC" id="2.4.1.255" evidence="3"/>
<feature type="domain" description="O-GlcNAc transferase C-terminal" evidence="10">
    <location>
        <begin position="1132"/>
        <end position="1317"/>
    </location>
</feature>
<feature type="region of interest" description="Disordered" evidence="9">
    <location>
        <begin position="438"/>
        <end position="463"/>
    </location>
</feature>
<sequence>MLTTPHRSVNIMDPIRDPNIYQRPPIGAASRQYAIPAGSGIPQHGRQRSTGLSYAEHEILRQRKIPNGGRLYEPDTAALDKNVQIPATKHLLLSSSPAFRQPVPSLTSSSTWPEVKHTQRREIFGGTEFGLESRHDVHIPPYGTSKGLPYRPAWDFPGGLDSMLNQNLPLQPTQRYYVQHGSNIPTVLPATLHSQFGPTASAGQELYGPYWPDGTYNPYRPAAIRDSRFFPRAPAERFPLDHHFDHLPPLRRSGRLPEVQTNAYLPSLPQATLDSAFGPAEPGAPTWNLPQNNYLGPQHAFSLPFSTPDQAIPGPMMAVTRPGIVSLTPGPRSERIAFRDKTFTWANKVYTDLLQTIRCTSQDLRGAAHGAAGAKSIMKPVIFPKPPKRSGSHFRFDASESRPSRLHDTSISYFGTDKDISNYDIPSRPQTAIFRPQTANGTADFPSFQRNPQAATTSSQQYGIPDRIPETRQVSTRPVSLPQVASYESATAALQTMELLCQEAETPWLDGMLLAGCLAYGLGNYVGAEEWYRAVLRQDPGHIEAMSNLAATCHALHRREDALKYWSEAVSLRPSYFEAVEHLIGLLCASHRAREAVSVIEYVENTLRIRGDDPHSSWAELSDAESDTKSYTSSINTVASYDTAQYDYNVDRSNQSINSTTEAQPPGYGTSGYAISGVDNGRILALIHAKGNMLYALGQNHAAAAAFEDAVLISTGQRKQGIRGLINDILAACLCNIRDREYVRVKLESKEPILLTPDQAEATARHMFPPEGNLPGLEYVTPPFALQAAISTTSNSLLSLAKIYQDGMSNAMEIGSLKSPTTREILALYYLSLSLQRSPSTANNVGILLAGVQQSVHPDHLVDSHFSQISNIPGVVPGTGISLALMYYNFGLNIDQKHAHLFTNLGSLLKDIGQLGAAIKMYERAVSCDGNFDIALANLANAVKDQGRVADAIAYYKRAVAANPDFAEAVCGLATALNSVCSWDGRGGVCASDFMRDRLHVDERGMKQEPSRPYGWINRVVEIVEKQLKDGETWGCGTLTSAVIDSLALQLTLHRQSSDDSGRTHALETVRQALRYWSGQRWEGSRVVRLVERAIRQIGWQWYQDRYKHRREYPARKYARPYLPNALSPPSAPTVLPFHTFTAPLSARQIRQISQRNALRISVCTLRSAWLPATVFPPPSPPSPCLNVGYVSSDFNNHPLAHLMQSVFGLHDTSRVRAICYATTASDGSIHRHQIEQEAPIFHDASTWSVERLVNQIVKDNVHILVNLNGYTRGARNEVFAARPAPIHMSFMGFAGTLGAEWCDYVFADTISVPPETLSPWRRNVDIEDKLRPDSCVEDVEDWVYSENVIFARDTFFCVDHKQSAPDVEKGPPNFKDRVNREASWEQEQARRWKLRKELFPSLSNTAVVLGNFNQLYKIDPATFDMYLQILKAVPNAILWLLRFPDLGEQNLKRYAEKWAGKQVADRIIFTDVAAKGAHITRASVVDLFLDTPECNAHTTAADTVWSGTPIITWGKWKYKMCSRMAGSIVASALPEGREGDEARRDLLVRSERQYIDVAIELAQGLRYPSSELNGQKLGRGRGRLMDLRRMLWEGRWTSRLFDTKRWVTDLETAYWSAWKKWEKGEGGDIWL</sequence>
<dbReference type="Gene3D" id="3.40.50.2000">
    <property type="entry name" value="Glycogen Phosphorylase B"/>
    <property type="match status" value="1"/>
</dbReference>
<evidence type="ECO:0000256" key="6">
    <source>
        <dbReference type="ARBA" id="ARBA00022737"/>
    </source>
</evidence>
<dbReference type="SUPFAM" id="SSF48452">
    <property type="entry name" value="TPR-like"/>
    <property type="match status" value="1"/>
</dbReference>
<dbReference type="STRING" id="5601.A0A0D2CNN3"/>
<dbReference type="GO" id="GO:0097363">
    <property type="term" value="F:protein O-acetylglucosaminyltransferase activity"/>
    <property type="evidence" value="ECO:0007669"/>
    <property type="project" value="UniProtKB-EC"/>
</dbReference>
<dbReference type="Pfam" id="PF13844">
    <property type="entry name" value="Glyco_transf_41"/>
    <property type="match status" value="2"/>
</dbReference>
<evidence type="ECO:0000256" key="7">
    <source>
        <dbReference type="ARBA" id="ARBA00022803"/>
    </source>
</evidence>
<dbReference type="FunFam" id="1.25.40.10:FF:000552">
    <property type="entry name" value="UDP-N-acetylglucosaminyltransferase (AFU_orthologue AFUA_1G03380)"/>
    <property type="match status" value="1"/>
</dbReference>
<evidence type="ECO:0000256" key="5">
    <source>
        <dbReference type="ARBA" id="ARBA00022679"/>
    </source>
</evidence>
<feature type="repeat" description="TPR" evidence="8">
    <location>
        <begin position="543"/>
        <end position="576"/>
    </location>
</feature>
<dbReference type="InterPro" id="IPR011990">
    <property type="entry name" value="TPR-like_helical_dom_sf"/>
</dbReference>
<evidence type="ECO:0000256" key="9">
    <source>
        <dbReference type="SAM" id="MobiDB-lite"/>
    </source>
</evidence>
<dbReference type="FunFam" id="3.40.50.11380:FF:000004">
    <property type="entry name" value="UDP-N-acetylglucosaminyltransferase (AFU_orthologue AFUA_1G03380)"/>
    <property type="match status" value="1"/>
</dbReference>
<protein>
    <recommendedName>
        <fullName evidence="3">protein O-GlcNAc transferase</fullName>
        <ecNumber evidence="3">2.4.1.255</ecNumber>
    </recommendedName>
</protein>
<dbReference type="HOGENOM" id="CLU_001721_0_0_1"/>
<evidence type="ECO:0000256" key="2">
    <source>
        <dbReference type="ARBA" id="ARBA00005386"/>
    </source>
</evidence>
<keyword evidence="7 8" id="KW-0802">TPR repeat</keyword>
<organism evidence="11 12">
    <name type="scientific">Phialophora macrospora</name>
    <dbReference type="NCBI Taxonomy" id="1851006"/>
    <lineage>
        <taxon>Eukaryota</taxon>
        <taxon>Fungi</taxon>
        <taxon>Dikarya</taxon>
        <taxon>Ascomycota</taxon>
        <taxon>Pezizomycotina</taxon>
        <taxon>Eurotiomycetes</taxon>
        <taxon>Chaetothyriomycetidae</taxon>
        <taxon>Chaetothyriales</taxon>
        <taxon>Herpotrichiellaceae</taxon>
        <taxon>Phialophora</taxon>
    </lineage>
</organism>
<dbReference type="SMART" id="SM00028">
    <property type="entry name" value="TPR"/>
    <property type="match status" value="5"/>
</dbReference>
<gene>
    <name evidence="11" type="ORF">PV04_06125</name>
</gene>
<dbReference type="InterPro" id="IPR029489">
    <property type="entry name" value="OGT/SEC/SPY_C"/>
</dbReference>
<evidence type="ECO:0000313" key="11">
    <source>
        <dbReference type="EMBL" id="KIW66831.1"/>
    </source>
</evidence>
<dbReference type="InterPro" id="IPR019734">
    <property type="entry name" value="TPR_rpt"/>
</dbReference>
<keyword evidence="4" id="KW-0328">Glycosyltransferase</keyword>
<dbReference type="GO" id="GO:0006493">
    <property type="term" value="P:protein O-linked glycosylation"/>
    <property type="evidence" value="ECO:0007669"/>
    <property type="project" value="TreeGrafter"/>
</dbReference>
<feature type="repeat" description="TPR" evidence="8">
    <location>
        <begin position="899"/>
        <end position="932"/>
    </location>
</feature>